<dbReference type="AlphaFoldDB" id="A0A915KRA2"/>
<reference evidence="2" key="1">
    <citation type="submission" date="2022-11" db="UniProtKB">
        <authorList>
            <consortium name="WormBaseParasite"/>
        </authorList>
    </citation>
    <scope>IDENTIFICATION</scope>
</reference>
<evidence type="ECO:0000313" key="2">
    <source>
        <dbReference type="WBParaSite" id="nRc.2.0.1.t40213-RA"/>
    </source>
</evidence>
<organism evidence="1 2">
    <name type="scientific">Romanomermis culicivorax</name>
    <name type="common">Nematode worm</name>
    <dbReference type="NCBI Taxonomy" id="13658"/>
    <lineage>
        <taxon>Eukaryota</taxon>
        <taxon>Metazoa</taxon>
        <taxon>Ecdysozoa</taxon>
        <taxon>Nematoda</taxon>
        <taxon>Enoplea</taxon>
        <taxon>Dorylaimia</taxon>
        <taxon>Mermithida</taxon>
        <taxon>Mermithoidea</taxon>
        <taxon>Mermithidae</taxon>
        <taxon>Romanomermis</taxon>
    </lineage>
</organism>
<dbReference type="WBParaSite" id="nRc.2.0.1.t40213-RA">
    <property type="protein sequence ID" value="nRc.2.0.1.t40213-RA"/>
    <property type="gene ID" value="nRc.2.0.1.g40213"/>
</dbReference>
<proteinExistence type="predicted"/>
<accession>A0A915KRA2</accession>
<keyword evidence="1" id="KW-1185">Reference proteome</keyword>
<evidence type="ECO:0000313" key="1">
    <source>
        <dbReference type="Proteomes" id="UP000887565"/>
    </source>
</evidence>
<dbReference type="Proteomes" id="UP000887565">
    <property type="component" value="Unplaced"/>
</dbReference>
<protein>
    <submittedName>
        <fullName evidence="2">Uncharacterized protein</fullName>
    </submittedName>
</protein>
<name>A0A915KRA2_ROMCU</name>
<sequence>MVKKFLNIHETPYCQVSEQIVKMVKKVGAPYKTILIGNPYCHGNRKMDPCHVRWKTLFPSHIDGKPYPADPIT</sequence>